<dbReference type="InterPro" id="IPR051531">
    <property type="entry name" value="N-acetyltransferase"/>
</dbReference>
<comment type="caution">
    <text evidence="2">The sequence shown here is derived from an EMBL/GenBank/DDBJ whole genome shotgun (WGS) entry which is preliminary data.</text>
</comment>
<dbReference type="EMBL" id="VHLG01000001">
    <property type="protein sequence ID" value="TPW33165.1"/>
    <property type="molecule type" value="Genomic_DNA"/>
</dbReference>
<sequence>MLIAETDRLIIRNWRDRDRDLYFEINSDDRVMEFFPMRRSRAESDAIFDQVRDKISNTGLGFFALELKELSAPIGFCGLNDRYSVPVKPEGTYEIGWRLAARYWGKGYASEAARALLALGFDTYAQQQIVAFAVASNHRSTAVMERLGMWRDLDADFNHPAVPDSHPQLKRHVLYRIMREDWLGRAIPERG</sequence>
<dbReference type="AlphaFoldDB" id="A0A506UIL8"/>
<dbReference type="InterPro" id="IPR016181">
    <property type="entry name" value="Acyl_CoA_acyltransferase"/>
</dbReference>
<reference evidence="2 3" key="1">
    <citation type="submission" date="2019-06" db="EMBL/GenBank/DDBJ databases">
        <authorList>
            <person name="Li M."/>
        </authorList>
    </citation>
    <scope>NUCLEOTIDE SEQUENCE [LARGE SCALE GENOMIC DNA]</scope>
    <source>
        <strain evidence="2 3">BGMRC2036</strain>
    </source>
</reference>
<evidence type="ECO:0000313" key="3">
    <source>
        <dbReference type="Proteomes" id="UP000318801"/>
    </source>
</evidence>
<dbReference type="PANTHER" id="PTHR43792">
    <property type="entry name" value="GNAT FAMILY, PUTATIVE (AFU_ORTHOLOGUE AFUA_3G00765)-RELATED-RELATED"/>
    <property type="match status" value="1"/>
</dbReference>
<dbReference type="Proteomes" id="UP000318801">
    <property type="component" value="Unassembled WGS sequence"/>
</dbReference>
<protein>
    <submittedName>
        <fullName evidence="2">GNAT family N-acetyltransferase</fullName>
    </submittedName>
</protein>
<evidence type="ECO:0000313" key="2">
    <source>
        <dbReference type="EMBL" id="TPW33165.1"/>
    </source>
</evidence>
<accession>A0A506UIL8</accession>
<proteinExistence type="predicted"/>
<name>A0A506UIL8_9HYPH</name>
<dbReference type="OrthoDB" id="6293260at2"/>
<keyword evidence="3" id="KW-1185">Reference proteome</keyword>
<feature type="domain" description="N-acetyltransferase" evidence="1">
    <location>
        <begin position="9"/>
        <end position="180"/>
    </location>
</feature>
<dbReference type="PANTHER" id="PTHR43792:SF1">
    <property type="entry name" value="N-ACETYLTRANSFERASE DOMAIN-CONTAINING PROTEIN"/>
    <property type="match status" value="1"/>
</dbReference>
<gene>
    <name evidence="2" type="ORF">FJU08_00950</name>
</gene>
<keyword evidence="2" id="KW-0808">Transferase</keyword>
<dbReference type="InterPro" id="IPR000182">
    <property type="entry name" value="GNAT_dom"/>
</dbReference>
<organism evidence="2 3">
    <name type="scientific">Martelella alba</name>
    <dbReference type="NCBI Taxonomy" id="2590451"/>
    <lineage>
        <taxon>Bacteria</taxon>
        <taxon>Pseudomonadati</taxon>
        <taxon>Pseudomonadota</taxon>
        <taxon>Alphaproteobacteria</taxon>
        <taxon>Hyphomicrobiales</taxon>
        <taxon>Aurantimonadaceae</taxon>
        <taxon>Martelella</taxon>
    </lineage>
</organism>
<dbReference type="SUPFAM" id="SSF55729">
    <property type="entry name" value="Acyl-CoA N-acyltransferases (Nat)"/>
    <property type="match status" value="1"/>
</dbReference>
<dbReference type="Gene3D" id="3.40.630.30">
    <property type="match status" value="1"/>
</dbReference>
<evidence type="ECO:0000259" key="1">
    <source>
        <dbReference type="PROSITE" id="PS51186"/>
    </source>
</evidence>
<dbReference type="RefSeq" id="WP_141147101.1">
    <property type="nucleotide sequence ID" value="NZ_VHLG01000001.1"/>
</dbReference>
<dbReference type="Pfam" id="PF13302">
    <property type="entry name" value="Acetyltransf_3"/>
    <property type="match status" value="1"/>
</dbReference>
<dbReference type="GO" id="GO:0016747">
    <property type="term" value="F:acyltransferase activity, transferring groups other than amino-acyl groups"/>
    <property type="evidence" value="ECO:0007669"/>
    <property type="project" value="InterPro"/>
</dbReference>
<dbReference type="PROSITE" id="PS51186">
    <property type="entry name" value="GNAT"/>
    <property type="match status" value="1"/>
</dbReference>